<keyword evidence="5" id="KW-0418">Kinase</keyword>
<evidence type="ECO:0000313" key="6">
    <source>
        <dbReference type="Proteomes" id="UP000199569"/>
    </source>
</evidence>
<dbReference type="AlphaFoldDB" id="A0A1G5G7S3"/>
<evidence type="ECO:0000256" key="3">
    <source>
        <dbReference type="ARBA" id="ARBA00023163"/>
    </source>
</evidence>
<dbReference type="GO" id="GO:0003700">
    <property type="term" value="F:DNA-binding transcription factor activity"/>
    <property type="evidence" value="ECO:0007669"/>
    <property type="project" value="TreeGrafter"/>
</dbReference>
<sequence>MTAELHSPQILMIRKLDSIFPLSEEERQALQGLPVRIALFEADQDIVRIGDHPSQSCLLLKGFTCVYKMTSEGKRQIMGLHVPGDVPDLQSLHLKVMDNSIATITPCTVGFIQHEDLRRVCERYPRITAAFWRETLVDASIFREWMLNIGRREAYTRVAHLLCEFLMRLKAVGLATDNTFDLPITQAELADAIGTSTVHVNRVLQALRADGLIQSRGSQMIIPDWAKLQEAGDFDPLYLHLRQEEAK</sequence>
<dbReference type="PANTHER" id="PTHR24567">
    <property type="entry name" value="CRP FAMILY TRANSCRIPTIONAL REGULATORY PROTEIN"/>
    <property type="match status" value="1"/>
</dbReference>
<dbReference type="Gene3D" id="1.10.10.10">
    <property type="entry name" value="Winged helix-like DNA-binding domain superfamily/Winged helix DNA-binding domain"/>
    <property type="match status" value="1"/>
</dbReference>
<dbReference type="PANTHER" id="PTHR24567:SF68">
    <property type="entry name" value="DNA-BINDING TRANSCRIPTIONAL DUAL REGULATOR CRP"/>
    <property type="match status" value="1"/>
</dbReference>
<evidence type="ECO:0000259" key="4">
    <source>
        <dbReference type="PROSITE" id="PS51063"/>
    </source>
</evidence>
<dbReference type="Pfam" id="PF00027">
    <property type="entry name" value="cNMP_binding"/>
    <property type="match status" value="1"/>
</dbReference>
<dbReference type="InterPro" id="IPR036390">
    <property type="entry name" value="WH_DNA-bd_sf"/>
</dbReference>
<keyword evidence="6" id="KW-1185">Reference proteome</keyword>
<dbReference type="InterPro" id="IPR012318">
    <property type="entry name" value="HTH_CRP"/>
</dbReference>
<dbReference type="InterPro" id="IPR014710">
    <property type="entry name" value="RmlC-like_jellyroll"/>
</dbReference>
<keyword evidence="5" id="KW-0808">Transferase</keyword>
<dbReference type="SUPFAM" id="SSF46785">
    <property type="entry name" value="Winged helix' DNA-binding domain"/>
    <property type="match status" value="1"/>
</dbReference>
<dbReference type="InterPro" id="IPR050397">
    <property type="entry name" value="Env_Response_Regulators"/>
</dbReference>
<evidence type="ECO:0000313" key="5">
    <source>
        <dbReference type="EMBL" id="SCY47401.1"/>
    </source>
</evidence>
<feature type="domain" description="HTH crp-type" evidence="4">
    <location>
        <begin position="152"/>
        <end position="226"/>
    </location>
</feature>
<evidence type="ECO:0000256" key="2">
    <source>
        <dbReference type="ARBA" id="ARBA00023125"/>
    </source>
</evidence>
<protein>
    <submittedName>
        <fullName evidence="5">cAMP-binding domain of CRP or a regulatory subunit of cAMP-dependent protein kinases</fullName>
    </submittedName>
</protein>
<dbReference type="GO" id="GO:0005829">
    <property type="term" value="C:cytosol"/>
    <property type="evidence" value="ECO:0007669"/>
    <property type="project" value="TreeGrafter"/>
</dbReference>
<dbReference type="GO" id="GO:0003677">
    <property type="term" value="F:DNA binding"/>
    <property type="evidence" value="ECO:0007669"/>
    <property type="project" value="UniProtKB-KW"/>
</dbReference>
<name>A0A1G5G7S3_9HYPH</name>
<keyword evidence="3" id="KW-0804">Transcription</keyword>
<organism evidence="5 6">
    <name type="scientific">Microvirga guangxiensis</name>
    <dbReference type="NCBI Taxonomy" id="549386"/>
    <lineage>
        <taxon>Bacteria</taxon>
        <taxon>Pseudomonadati</taxon>
        <taxon>Pseudomonadota</taxon>
        <taxon>Alphaproteobacteria</taxon>
        <taxon>Hyphomicrobiales</taxon>
        <taxon>Methylobacteriaceae</taxon>
        <taxon>Microvirga</taxon>
    </lineage>
</organism>
<dbReference type="SMART" id="SM00419">
    <property type="entry name" value="HTH_CRP"/>
    <property type="match status" value="1"/>
</dbReference>
<dbReference type="Proteomes" id="UP000199569">
    <property type="component" value="Unassembled WGS sequence"/>
</dbReference>
<gene>
    <name evidence="5" type="ORF">SAMN02927923_01409</name>
</gene>
<dbReference type="OrthoDB" id="7584044at2"/>
<dbReference type="EMBL" id="FMVJ01000004">
    <property type="protein sequence ID" value="SCY47401.1"/>
    <property type="molecule type" value="Genomic_DNA"/>
</dbReference>
<dbReference type="GO" id="GO:0016301">
    <property type="term" value="F:kinase activity"/>
    <property type="evidence" value="ECO:0007669"/>
    <property type="project" value="UniProtKB-KW"/>
</dbReference>
<keyword evidence="2" id="KW-0238">DNA-binding</keyword>
<dbReference type="InterPro" id="IPR018490">
    <property type="entry name" value="cNMP-bd_dom_sf"/>
</dbReference>
<dbReference type="PROSITE" id="PS51063">
    <property type="entry name" value="HTH_CRP_2"/>
    <property type="match status" value="1"/>
</dbReference>
<dbReference type="CDD" id="cd00038">
    <property type="entry name" value="CAP_ED"/>
    <property type="match status" value="1"/>
</dbReference>
<dbReference type="SUPFAM" id="SSF51206">
    <property type="entry name" value="cAMP-binding domain-like"/>
    <property type="match status" value="1"/>
</dbReference>
<dbReference type="STRING" id="549386.SAMN02927923_01409"/>
<dbReference type="RefSeq" id="WP_091132545.1">
    <property type="nucleotide sequence ID" value="NZ_FMVJ01000004.1"/>
</dbReference>
<reference evidence="5 6" key="1">
    <citation type="submission" date="2016-10" db="EMBL/GenBank/DDBJ databases">
        <authorList>
            <person name="de Groot N.N."/>
        </authorList>
    </citation>
    <scope>NUCLEOTIDE SEQUENCE [LARGE SCALE GENOMIC DNA]</scope>
    <source>
        <strain evidence="5 6">CGMCC 1.7666</strain>
    </source>
</reference>
<dbReference type="Pfam" id="PF13545">
    <property type="entry name" value="HTH_Crp_2"/>
    <property type="match status" value="1"/>
</dbReference>
<keyword evidence="1" id="KW-0805">Transcription regulation</keyword>
<evidence type="ECO:0000256" key="1">
    <source>
        <dbReference type="ARBA" id="ARBA00023015"/>
    </source>
</evidence>
<dbReference type="InterPro" id="IPR000595">
    <property type="entry name" value="cNMP-bd_dom"/>
</dbReference>
<proteinExistence type="predicted"/>
<dbReference type="Gene3D" id="2.60.120.10">
    <property type="entry name" value="Jelly Rolls"/>
    <property type="match status" value="1"/>
</dbReference>
<dbReference type="InterPro" id="IPR036388">
    <property type="entry name" value="WH-like_DNA-bd_sf"/>
</dbReference>
<accession>A0A1G5G7S3</accession>